<dbReference type="STRING" id="314225.ELI_01615"/>
<dbReference type="AlphaFoldDB" id="Q2ND26"/>
<keyword evidence="4" id="KW-1185">Reference proteome</keyword>
<evidence type="ECO:0000313" key="4">
    <source>
        <dbReference type="Proteomes" id="UP000008808"/>
    </source>
</evidence>
<reference evidence="4" key="1">
    <citation type="journal article" date="2009" name="J. Bacteriol.">
        <title>Complete genome sequence of Erythrobacter litoralis HTCC2594.</title>
        <authorList>
            <person name="Oh H.M."/>
            <person name="Giovannoni S.J."/>
            <person name="Ferriera S."/>
            <person name="Johnson J."/>
            <person name="Cho J.C."/>
        </authorList>
    </citation>
    <scope>NUCLEOTIDE SEQUENCE [LARGE SCALE GENOMIC DNA]</scope>
    <source>
        <strain evidence="4">HTCC2594</strain>
    </source>
</reference>
<dbReference type="Proteomes" id="UP000008808">
    <property type="component" value="Chromosome"/>
</dbReference>
<proteinExistence type="predicted"/>
<feature type="transmembrane region" description="Helical" evidence="1">
    <location>
        <begin position="41"/>
        <end position="61"/>
    </location>
</feature>
<dbReference type="EMBL" id="CP000157">
    <property type="protein sequence ID" value="ABC62415.1"/>
    <property type="molecule type" value="Genomic_DNA"/>
</dbReference>
<dbReference type="HOGENOM" id="CLU_195902_0_0_5"/>
<accession>Q2ND26</accession>
<organism evidence="3 4">
    <name type="scientific">Erythrobacter litoralis (strain HTCC2594)</name>
    <dbReference type="NCBI Taxonomy" id="314225"/>
    <lineage>
        <taxon>Bacteria</taxon>
        <taxon>Pseudomonadati</taxon>
        <taxon>Pseudomonadota</taxon>
        <taxon>Alphaproteobacteria</taxon>
        <taxon>Sphingomonadales</taxon>
        <taxon>Erythrobacteraceae</taxon>
        <taxon>Erythrobacter/Porphyrobacter group</taxon>
        <taxon>Erythrobacter</taxon>
    </lineage>
</organism>
<protein>
    <submittedName>
        <fullName evidence="3">Uncharacterized protein</fullName>
    </submittedName>
</protein>
<keyword evidence="1" id="KW-0812">Transmembrane</keyword>
<feature type="signal peptide" evidence="2">
    <location>
        <begin position="1"/>
        <end position="22"/>
    </location>
</feature>
<keyword evidence="1" id="KW-0472">Membrane</keyword>
<feature type="chain" id="PRO_5004213134" evidence="2">
    <location>
        <begin position="23"/>
        <end position="70"/>
    </location>
</feature>
<evidence type="ECO:0000313" key="3">
    <source>
        <dbReference type="EMBL" id="ABC62415.1"/>
    </source>
</evidence>
<name>Q2ND26_ERYLH</name>
<keyword evidence="1" id="KW-1133">Transmembrane helix</keyword>
<keyword evidence="2" id="KW-0732">Signal</keyword>
<dbReference type="KEGG" id="eli:ELI_01615"/>
<sequence>MTFRNLTMAVAALGLAAAPVAAESFRAGAPVDGSSQLAENSDLFLILGALAIVAGVIVLAADDDDDALSQ</sequence>
<evidence type="ECO:0000256" key="2">
    <source>
        <dbReference type="SAM" id="SignalP"/>
    </source>
</evidence>
<gene>
    <name evidence="3" type="ordered locus">ELI_01615</name>
</gene>
<evidence type="ECO:0000256" key="1">
    <source>
        <dbReference type="SAM" id="Phobius"/>
    </source>
</evidence>